<reference evidence="13" key="1">
    <citation type="submission" date="2012-11" db="EMBL/GenBank/DDBJ databases">
        <authorList>
            <person name="Singh A."/>
            <person name="Pinnaka A.K."/>
            <person name="Vaidya B."/>
        </authorList>
    </citation>
    <scope>NUCLEOTIDE SEQUENCE [LARGE SCALE GENOMIC DNA]</scope>
    <source>
        <strain evidence="13">AK23</strain>
    </source>
</reference>
<dbReference type="SMART" id="SM00283">
    <property type="entry name" value="MA"/>
    <property type="match status" value="1"/>
</dbReference>
<dbReference type="Pfam" id="PF00015">
    <property type="entry name" value="MCPsignal"/>
    <property type="match status" value="1"/>
</dbReference>
<dbReference type="PANTHER" id="PTHR32089">
    <property type="entry name" value="METHYL-ACCEPTING CHEMOTAXIS PROTEIN MCPB"/>
    <property type="match status" value="1"/>
</dbReference>
<evidence type="ECO:0000256" key="9">
    <source>
        <dbReference type="SAM" id="Phobius"/>
    </source>
</evidence>
<name>W9V8T1_9GAMM</name>
<reference evidence="12 13" key="2">
    <citation type="journal article" date="2015" name="Syst. Appl. Microbiol.">
        <title>Nitrincola nitratireducens sp. nov. isolated from a haloalkaline crater lake.</title>
        <authorList>
            <person name="Singh A."/>
            <person name="Vaidya B."/>
            <person name="Tanuku N.R."/>
            <person name="Pinnaka A.K."/>
        </authorList>
    </citation>
    <scope>NUCLEOTIDE SEQUENCE [LARGE SCALE GENOMIC DNA]</scope>
    <source>
        <strain evidence="12 13">AK23</strain>
    </source>
</reference>
<sequence>MLSSLSIAKKLSILVVFPIMILLGLLSINYWVSVQKDQLFHRLYNDHLAVLSDVLRVQSILMNEGLSYLNQYRTGWMGAEQAKTTVTELMENAQSHWHKFQQIRPDEGDSEPDSLVAELDDLFEKSVRQYQEWIEYAGSDALTIRILNESTVNAEKARNIGLFNERVDLYIQAQIQAAGDVRVEAETLTDQLVWGYILGALLVSLILGGIGVIIQQSIADPIRRLRDVLVNIETQSDLSLQADEKGRDEVAAAANALNKMLKHFRELIQEIVQDTQALEKQANAAQQVSNQVAEGVDSQSQQASALASAIEQMAGAIEQVNTNTRRAVDVAVNAQEISGQGNRISKSSMSKVIELEQHLQQTQLVIKLLNEGSKEIADVLTVIKNISEQTNLLALNAAIEAARAGEAGRGFSVVADEVRTLSLNTQRATESINQIIEKLQAQSLKATEVMNIACQQAVHSVDDARKADELFSDISSAVTEIVSLNHNIALATQEQTGVTDHLGRSMHLLNQDIEQISRTANLSEGASESLNRLAVKLSQGCARFQ</sequence>
<gene>
    <name evidence="12" type="primary">mcp4_1</name>
    <name evidence="12" type="ORF">D791_00717</name>
</gene>
<evidence type="ECO:0000256" key="1">
    <source>
        <dbReference type="ARBA" id="ARBA00004141"/>
    </source>
</evidence>
<evidence type="ECO:0000259" key="10">
    <source>
        <dbReference type="PROSITE" id="PS50111"/>
    </source>
</evidence>
<comment type="similarity">
    <text evidence="6">Belongs to the methyl-accepting chemotaxis (MCP) protein family.</text>
</comment>
<feature type="transmembrane region" description="Helical" evidence="9">
    <location>
        <begin position="193"/>
        <end position="214"/>
    </location>
</feature>
<dbReference type="Proteomes" id="UP000019464">
    <property type="component" value="Unassembled WGS sequence"/>
</dbReference>
<evidence type="ECO:0000256" key="5">
    <source>
        <dbReference type="ARBA" id="ARBA00023224"/>
    </source>
</evidence>
<keyword evidence="8" id="KW-0175">Coiled coil</keyword>
<accession>W9V8T1</accession>
<dbReference type="GO" id="GO:0007165">
    <property type="term" value="P:signal transduction"/>
    <property type="evidence" value="ECO:0007669"/>
    <property type="project" value="UniProtKB-KW"/>
</dbReference>
<comment type="subcellular location">
    <subcellularLocation>
        <location evidence="1">Membrane</location>
        <topology evidence="1">Multi-pass membrane protein</topology>
    </subcellularLocation>
</comment>
<dbReference type="Gene3D" id="1.10.287.950">
    <property type="entry name" value="Methyl-accepting chemotaxis protein"/>
    <property type="match status" value="1"/>
</dbReference>
<evidence type="ECO:0000256" key="6">
    <source>
        <dbReference type="ARBA" id="ARBA00029447"/>
    </source>
</evidence>
<dbReference type="STRING" id="1229521.D791_00717"/>
<dbReference type="RefSeq" id="WP_036507753.1">
    <property type="nucleotide sequence ID" value="NZ_AONB01000002.1"/>
</dbReference>
<feature type="coiled-coil region" evidence="8">
    <location>
        <begin position="261"/>
        <end position="288"/>
    </location>
</feature>
<feature type="domain" description="HAMP" evidence="11">
    <location>
        <begin position="216"/>
        <end position="269"/>
    </location>
</feature>
<dbReference type="GO" id="GO:0004888">
    <property type="term" value="F:transmembrane signaling receptor activity"/>
    <property type="evidence" value="ECO:0007669"/>
    <property type="project" value="InterPro"/>
</dbReference>
<dbReference type="PRINTS" id="PR00260">
    <property type="entry name" value="CHEMTRNSDUCR"/>
</dbReference>
<dbReference type="PANTHER" id="PTHR32089:SF119">
    <property type="entry name" value="METHYL-ACCEPTING CHEMOTAXIS PROTEIN CTPL"/>
    <property type="match status" value="1"/>
</dbReference>
<dbReference type="PROSITE" id="PS50885">
    <property type="entry name" value="HAMP"/>
    <property type="match status" value="1"/>
</dbReference>
<keyword evidence="13" id="KW-1185">Reference proteome</keyword>
<evidence type="ECO:0000256" key="3">
    <source>
        <dbReference type="ARBA" id="ARBA00022989"/>
    </source>
</evidence>
<keyword evidence="4 9" id="KW-0472">Membrane</keyword>
<evidence type="ECO:0000256" key="4">
    <source>
        <dbReference type="ARBA" id="ARBA00023136"/>
    </source>
</evidence>
<dbReference type="OrthoDB" id="9781845at2"/>
<evidence type="ECO:0000313" key="12">
    <source>
        <dbReference type="EMBL" id="EXJ12472.1"/>
    </source>
</evidence>
<feature type="transmembrane region" description="Helical" evidence="9">
    <location>
        <begin position="12"/>
        <end position="32"/>
    </location>
</feature>
<dbReference type="InterPro" id="IPR003660">
    <property type="entry name" value="HAMP_dom"/>
</dbReference>
<comment type="caution">
    <text evidence="12">The sequence shown here is derived from an EMBL/GenBank/DDBJ whole genome shotgun (WGS) entry which is preliminary data.</text>
</comment>
<dbReference type="PROSITE" id="PS50111">
    <property type="entry name" value="CHEMOTAXIS_TRANSDUC_2"/>
    <property type="match status" value="1"/>
</dbReference>
<dbReference type="SUPFAM" id="SSF58104">
    <property type="entry name" value="Methyl-accepting chemotaxis protein (MCP) signaling domain"/>
    <property type="match status" value="1"/>
</dbReference>
<dbReference type="CDD" id="cd06225">
    <property type="entry name" value="HAMP"/>
    <property type="match status" value="1"/>
</dbReference>
<dbReference type="FunFam" id="1.10.287.950:FF:000001">
    <property type="entry name" value="Methyl-accepting chemotaxis sensory transducer"/>
    <property type="match status" value="1"/>
</dbReference>
<dbReference type="Pfam" id="PF00672">
    <property type="entry name" value="HAMP"/>
    <property type="match status" value="1"/>
</dbReference>
<protein>
    <submittedName>
        <fullName evidence="12">Methyl-accepting chemotaxis protein 4</fullName>
    </submittedName>
</protein>
<evidence type="ECO:0000259" key="11">
    <source>
        <dbReference type="PROSITE" id="PS50885"/>
    </source>
</evidence>
<dbReference type="GO" id="GO:0016020">
    <property type="term" value="C:membrane"/>
    <property type="evidence" value="ECO:0007669"/>
    <property type="project" value="UniProtKB-SubCell"/>
</dbReference>
<dbReference type="InterPro" id="IPR004090">
    <property type="entry name" value="Chemotax_Me-accpt_rcpt"/>
</dbReference>
<proteinExistence type="inferred from homology"/>
<dbReference type="GO" id="GO:0006935">
    <property type="term" value="P:chemotaxis"/>
    <property type="evidence" value="ECO:0007669"/>
    <property type="project" value="InterPro"/>
</dbReference>
<dbReference type="EMBL" id="AONB01000002">
    <property type="protein sequence ID" value="EXJ12472.1"/>
    <property type="molecule type" value="Genomic_DNA"/>
</dbReference>
<evidence type="ECO:0000256" key="2">
    <source>
        <dbReference type="ARBA" id="ARBA00022692"/>
    </source>
</evidence>
<keyword evidence="3 9" id="KW-1133">Transmembrane helix</keyword>
<evidence type="ECO:0000313" key="13">
    <source>
        <dbReference type="Proteomes" id="UP000019464"/>
    </source>
</evidence>
<organism evidence="12 13">
    <name type="scientific">Nitrincola nitratireducens</name>
    <dbReference type="NCBI Taxonomy" id="1229521"/>
    <lineage>
        <taxon>Bacteria</taxon>
        <taxon>Pseudomonadati</taxon>
        <taxon>Pseudomonadota</taxon>
        <taxon>Gammaproteobacteria</taxon>
        <taxon>Oceanospirillales</taxon>
        <taxon>Oceanospirillaceae</taxon>
        <taxon>Nitrincola</taxon>
    </lineage>
</organism>
<dbReference type="AlphaFoldDB" id="W9V8T1"/>
<keyword evidence="2 9" id="KW-0812">Transmembrane</keyword>
<feature type="domain" description="Methyl-accepting transducer" evidence="10">
    <location>
        <begin position="274"/>
        <end position="510"/>
    </location>
</feature>
<keyword evidence="5 7" id="KW-0807">Transducer</keyword>
<evidence type="ECO:0000256" key="8">
    <source>
        <dbReference type="SAM" id="Coils"/>
    </source>
</evidence>
<dbReference type="InterPro" id="IPR004089">
    <property type="entry name" value="MCPsignal_dom"/>
</dbReference>
<dbReference type="SMART" id="SM00304">
    <property type="entry name" value="HAMP"/>
    <property type="match status" value="2"/>
</dbReference>
<evidence type="ECO:0000256" key="7">
    <source>
        <dbReference type="PROSITE-ProRule" id="PRU00284"/>
    </source>
</evidence>